<name>A0ABR7KET0_9FIRM</name>
<organism evidence="2 3">
    <name type="scientific">Holdemanella hominis</name>
    <dbReference type="NCBI Taxonomy" id="2764327"/>
    <lineage>
        <taxon>Bacteria</taxon>
        <taxon>Bacillati</taxon>
        <taxon>Bacillota</taxon>
        <taxon>Erysipelotrichia</taxon>
        <taxon>Erysipelotrichales</taxon>
        <taxon>Erysipelotrichaceae</taxon>
        <taxon>Holdemanella</taxon>
    </lineage>
</organism>
<dbReference type="Pfam" id="PF01719">
    <property type="entry name" value="Rep_OBD"/>
    <property type="match status" value="1"/>
</dbReference>
<dbReference type="EMBL" id="JACRWH010000001">
    <property type="protein sequence ID" value="MBC6011173.1"/>
    <property type="molecule type" value="Genomic_DNA"/>
</dbReference>
<proteinExistence type="predicted"/>
<reference evidence="2 3" key="1">
    <citation type="submission" date="2020-08" db="EMBL/GenBank/DDBJ databases">
        <authorList>
            <person name="Liu C."/>
            <person name="Sun Q."/>
        </authorList>
    </citation>
    <scope>NUCLEOTIDE SEQUENCE [LARGE SCALE GENOMIC DNA]</scope>
    <source>
        <strain evidence="2 3">L34</strain>
    </source>
</reference>
<gene>
    <name evidence="2" type="ORF">H8911_00140</name>
</gene>
<evidence type="ECO:0000259" key="1">
    <source>
        <dbReference type="Pfam" id="PF01719"/>
    </source>
</evidence>
<dbReference type="InterPro" id="IPR002631">
    <property type="entry name" value="Plasmid_rep_OBD"/>
</dbReference>
<dbReference type="Proteomes" id="UP000649075">
    <property type="component" value="Unassembled WGS sequence"/>
</dbReference>
<evidence type="ECO:0000313" key="3">
    <source>
        <dbReference type="Proteomes" id="UP000649075"/>
    </source>
</evidence>
<sequence length="247" mass="28769">MKNKDLKDKVNATKSLTTIDPFTFYSLDTFDSNELKKLKKRHWLYIVYPESAPSDWMEMLKQSGLQFAVSPLHDQDLDVAGNKKKPHWHIIVSFDGPTTFNTASTYCEVTKGPYPTACGNVRGAYEYFTHKNDPDKYQYNPLDIKEFNGFTMELSSKEFLRIKKELANLILKENISEITEFDLIVRMMYQDDYYEVATNSTYYFNSLIKSLHHNKEAVEKRMKMIKEQVAGTVNKNQEEEDDESCGE</sequence>
<dbReference type="Gene3D" id="3.40.1310.30">
    <property type="match status" value="1"/>
</dbReference>
<keyword evidence="3" id="KW-1185">Reference proteome</keyword>
<comment type="caution">
    <text evidence="2">The sequence shown here is derived from an EMBL/GenBank/DDBJ whole genome shotgun (WGS) entry which is preliminary data.</text>
</comment>
<protein>
    <submittedName>
        <fullName evidence="2">Replication protein</fullName>
    </submittedName>
</protein>
<accession>A0ABR7KET0</accession>
<feature type="domain" description="Plasmid replication protein origin binding" evidence="1">
    <location>
        <begin position="36"/>
        <end position="153"/>
    </location>
</feature>
<dbReference type="RefSeq" id="WP_186998296.1">
    <property type="nucleotide sequence ID" value="NZ_JACRWH010000001.1"/>
</dbReference>
<evidence type="ECO:0000313" key="2">
    <source>
        <dbReference type="EMBL" id="MBC6011173.1"/>
    </source>
</evidence>